<reference evidence="2" key="1">
    <citation type="journal article" date="2023" name="Nat. Plants">
        <title>Single-cell RNA sequencing provides a high-resolution roadmap for understanding the multicellular compartmentation of specialized metabolism.</title>
        <authorList>
            <person name="Sun S."/>
            <person name="Shen X."/>
            <person name="Li Y."/>
            <person name="Li Y."/>
            <person name="Wang S."/>
            <person name="Li R."/>
            <person name="Zhang H."/>
            <person name="Shen G."/>
            <person name="Guo B."/>
            <person name="Wei J."/>
            <person name="Xu J."/>
            <person name="St-Pierre B."/>
            <person name="Chen S."/>
            <person name="Sun C."/>
        </authorList>
    </citation>
    <scope>NUCLEOTIDE SEQUENCE [LARGE SCALE GENOMIC DNA]</scope>
</reference>
<proteinExistence type="predicted"/>
<accession>A0ACB9ZXU3</accession>
<evidence type="ECO:0000313" key="1">
    <source>
        <dbReference type="EMBL" id="KAI5653321.1"/>
    </source>
</evidence>
<keyword evidence="2" id="KW-1185">Reference proteome</keyword>
<sequence>MAPKKSIASSSKPKWAHVVGTSPDPNIPPFPKHLSHMAREWVANRASLKIIVEISINEWVIDNFDIQNLFKGLGWVLLIRLSGHYYPNLVPEFYANMTHKTNKECQTIVLTIKGLRIILDRERLVTVLGIPDNENQIIVDSNRKTIIEDLDWNFDTESFRDSATGIRPLQNHTREQFPKSSSSCSCLFLWAHAYSEGCDFSEDEENKVWIPPSEEDRLRDHSAGGFQPIKKTTQTGIGASSSQLVEDDDEVNESYNP</sequence>
<name>A0ACB9ZXU3_CATRO</name>
<evidence type="ECO:0000313" key="2">
    <source>
        <dbReference type="Proteomes" id="UP001060085"/>
    </source>
</evidence>
<dbReference type="EMBL" id="CM044707">
    <property type="protein sequence ID" value="KAI5653321.1"/>
    <property type="molecule type" value="Genomic_DNA"/>
</dbReference>
<dbReference type="Proteomes" id="UP001060085">
    <property type="component" value="Linkage Group LG07"/>
</dbReference>
<organism evidence="1 2">
    <name type="scientific">Catharanthus roseus</name>
    <name type="common">Madagascar periwinkle</name>
    <name type="synonym">Vinca rosea</name>
    <dbReference type="NCBI Taxonomy" id="4058"/>
    <lineage>
        <taxon>Eukaryota</taxon>
        <taxon>Viridiplantae</taxon>
        <taxon>Streptophyta</taxon>
        <taxon>Embryophyta</taxon>
        <taxon>Tracheophyta</taxon>
        <taxon>Spermatophyta</taxon>
        <taxon>Magnoliopsida</taxon>
        <taxon>eudicotyledons</taxon>
        <taxon>Gunneridae</taxon>
        <taxon>Pentapetalae</taxon>
        <taxon>asterids</taxon>
        <taxon>lamiids</taxon>
        <taxon>Gentianales</taxon>
        <taxon>Apocynaceae</taxon>
        <taxon>Rauvolfioideae</taxon>
        <taxon>Vinceae</taxon>
        <taxon>Catharanthinae</taxon>
        <taxon>Catharanthus</taxon>
    </lineage>
</organism>
<gene>
    <name evidence="1" type="ORF">M9H77_30508</name>
</gene>
<comment type="caution">
    <text evidence="1">The sequence shown here is derived from an EMBL/GenBank/DDBJ whole genome shotgun (WGS) entry which is preliminary data.</text>
</comment>
<protein>
    <submittedName>
        <fullName evidence="1">Uncharacterized protein</fullName>
    </submittedName>
</protein>